<comment type="caution">
    <text evidence="2">The sequence shown here is derived from an EMBL/GenBank/DDBJ whole genome shotgun (WGS) entry which is preliminary data.</text>
</comment>
<sequence length="75" mass="8372">MLMFRDELDALNAIHQEQQRTNELLERLVSVQPQSLPEPQPAPEVKEPDHETTQGKEVSDDAPKRRGGGNRGKGA</sequence>
<evidence type="ECO:0000313" key="3">
    <source>
        <dbReference type="Proteomes" id="UP001343257"/>
    </source>
</evidence>
<feature type="region of interest" description="Disordered" evidence="1">
    <location>
        <begin position="30"/>
        <end position="75"/>
    </location>
</feature>
<evidence type="ECO:0000313" key="2">
    <source>
        <dbReference type="EMBL" id="MED5019332.1"/>
    </source>
</evidence>
<gene>
    <name evidence="2" type="ORF">P9847_18685</name>
</gene>
<feature type="compositionally biased region" description="Basic and acidic residues" evidence="1">
    <location>
        <begin position="44"/>
        <end position="64"/>
    </location>
</feature>
<evidence type="ECO:0000256" key="1">
    <source>
        <dbReference type="SAM" id="MobiDB-lite"/>
    </source>
</evidence>
<dbReference type="Proteomes" id="UP001343257">
    <property type="component" value="Unassembled WGS sequence"/>
</dbReference>
<keyword evidence="3" id="KW-1185">Reference proteome</keyword>
<dbReference type="RefSeq" id="WP_328280226.1">
    <property type="nucleotide sequence ID" value="NZ_JARTLD010000047.1"/>
</dbReference>
<protein>
    <submittedName>
        <fullName evidence="2">Uncharacterized protein</fullName>
    </submittedName>
</protein>
<accession>A0ABU6PYD2</accession>
<proteinExistence type="predicted"/>
<name>A0ABU6PYD2_9BACL</name>
<dbReference type="EMBL" id="JARTLD010000047">
    <property type="protein sequence ID" value="MED5019332.1"/>
    <property type="molecule type" value="Genomic_DNA"/>
</dbReference>
<organism evidence="2 3">
    <name type="scientific">Paenibacillus chibensis</name>
    <dbReference type="NCBI Taxonomy" id="59846"/>
    <lineage>
        <taxon>Bacteria</taxon>
        <taxon>Bacillati</taxon>
        <taxon>Bacillota</taxon>
        <taxon>Bacilli</taxon>
        <taxon>Bacillales</taxon>
        <taxon>Paenibacillaceae</taxon>
        <taxon>Paenibacillus</taxon>
    </lineage>
</organism>
<reference evidence="2 3" key="1">
    <citation type="submission" date="2023-03" db="EMBL/GenBank/DDBJ databases">
        <title>Bacillus Genome Sequencing.</title>
        <authorList>
            <person name="Dunlap C."/>
        </authorList>
    </citation>
    <scope>NUCLEOTIDE SEQUENCE [LARGE SCALE GENOMIC DNA]</scope>
    <source>
        <strain evidence="2 3">NRS-52</strain>
    </source>
</reference>